<dbReference type="Proteomes" id="UP000283634">
    <property type="component" value="Unassembled WGS sequence"/>
</dbReference>
<evidence type="ECO:0000259" key="3">
    <source>
        <dbReference type="PROSITE" id="PS50177"/>
    </source>
</evidence>
<feature type="region of interest" description="Disordered" evidence="2">
    <location>
        <begin position="201"/>
        <end position="422"/>
    </location>
</feature>
<keyword evidence="5" id="KW-1185">Reference proteome</keyword>
<gene>
    <name evidence="4" type="ORF">TraAM80_08641</name>
</gene>
<dbReference type="GO" id="GO:0006913">
    <property type="term" value="P:nucleocytoplasmic transport"/>
    <property type="evidence" value="ECO:0007669"/>
    <property type="project" value="InterPro"/>
</dbReference>
<feature type="compositionally biased region" description="Basic and acidic residues" evidence="2">
    <location>
        <begin position="260"/>
        <end position="303"/>
    </location>
</feature>
<sequence length="494" mass="55118">MLSRETVAGVACSFLVTYYRELVKEKEIVGLVELYGESSLVTYAGYNEETTVIAQGRHEIAQHLGKMDDVLGRRKVEVRFADYTPLPGGCIHIVCQGIMYLRGHRRGFFQVFVLAPTQYRTSTYHIAMDYFRVMMVEVEQIPEDRIVMTPAQVAQHLLEEHERRKRAEEAREQMRLQQAAAEAAAAAAAAAETLRLQQAREEKGLRRERGDRLNSNNSNSGYVGGASNRRDRPERSDDRRGERTDMRRLNRNEGNSNKNPRAERAERTNSRYDDRSKQNGERRDGGRGEGSEKLKPREEKSAAEELSAPRPTRASRVREQPNAEAVKPENSGGKPNLNMPVPRSRAALEKRADSKAEGAKSDTYNNANKKEAAEAQRGPAASATEETAKPKSAVATEAAAAGEARDPARARPRPSRKGNTEYARLVRVPKSVKLSDIKEAVAAALGTDPLDAYWYGRNSADCVLQLHSSTAVERLVQDSMTVLEMKMTVAKFYP</sequence>
<dbReference type="InterPro" id="IPR002075">
    <property type="entry name" value="NTF2_dom"/>
</dbReference>
<proteinExistence type="predicted"/>
<evidence type="ECO:0000313" key="5">
    <source>
        <dbReference type="Proteomes" id="UP000283634"/>
    </source>
</evidence>
<evidence type="ECO:0000256" key="1">
    <source>
        <dbReference type="SAM" id="Coils"/>
    </source>
</evidence>
<dbReference type="InterPro" id="IPR018222">
    <property type="entry name" value="Nuclear_transport_factor_2_euk"/>
</dbReference>
<dbReference type="InterPro" id="IPR032710">
    <property type="entry name" value="NTF2-like_dom_sf"/>
</dbReference>
<dbReference type="SUPFAM" id="SSF54427">
    <property type="entry name" value="NTF2-like"/>
    <property type="match status" value="1"/>
</dbReference>
<dbReference type="Pfam" id="PF02136">
    <property type="entry name" value="NTF2"/>
    <property type="match status" value="1"/>
</dbReference>
<dbReference type="VEuPathDB" id="TriTrypDB:TRSC58_04958"/>
<dbReference type="PROSITE" id="PS50177">
    <property type="entry name" value="NTF2_DOMAIN"/>
    <property type="match status" value="1"/>
</dbReference>
<feature type="compositionally biased region" description="Basic and acidic residues" evidence="2">
    <location>
        <begin position="201"/>
        <end position="212"/>
    </location>
</feature>
<feature type="domain" description="NTF2" evidence="3">
    <location>
        <begin position="10"/>
        <end position="133"/>
    </location>
</feature>
<feature type="compositionally biased region" description="Low complexity" evidence="2">
    <location>
        <begin position="390"/>
        <end position="402"/>
    </location>
</feature>
<dbReference type="OrthoDB" id="250271at2759"/>
<dbReference type="EMBL" id="MKGL01000446">
    <property type="protein sequence ID" value="RNE98647.1"/>
    <property type="molecule type" value="Genomic_DNA"/>
</dbReference>
<dbReference type="AlphaFoldDB" id="A0A422MZN2"/>
<organism evidence="4 5">
    <name type="scientific">Trypanosoma rangeli</name>
    <dbReference type="NCBI Taxonomy" id="5698"/>
    <lineage>
        <taxon>Eukaryota</taxon>
        <taxon>Discoba</taxon>
        <taxon>Euglenozoa</taxon>
        <taxon>Kinetoplastea</taxon>
        <taxon>Metakinetoplastina</taxon>
        <taxon>Trypanosomatida</taxon>
        <taxon>Trypanosomatidae</taxon>
        <taxon>Trypanosoma</taxon>
        <taxon>Herpetosoma</taxon>
    </lineage>
</organism>
<feature type="coiled-coil region" evidence="1">
    <location>
        <begin position="151"/>
        <end position="187"/>
    </location>
</feature>
<name>A0A422MZN2_TRYRA</name>
<reference evidence="4 5" key="1">
    <citation type="journal article" date="2018" name="BMC Genomics">
        <title>Genomic comparison of Trypanosoma conorhini and Trypanosoma rangeli to Trypanosoma cruzi strains of high and low virulence.</title>
        <authorList>
            <person name="Bradwell K.R."/>
            <person name="Koparde V.N."/>
            <person name="Matveyev A.V."/>
            <person name="Serrano M.G."/>
            <person name="Alves J.M."/>
            <person name="Parikh H."/>
            <person name="Huang B."/>
            <person name="Lee V."/>
            <person name="Espinosa-Alvarez O."/>
            <person name="Ortiz P.A."/>
            <person name="Costa-Martins A.G."/>
            <person name="Teixeira M.M."/>
            <person name="Buck G.A."/>
        </authorList>
    </citation>
    <scope>NUCLEOTIDE SEQUENCE [LARGE SCALE GENOMIC DNA]</scope>
    <source>
        <strain evidence="4 5">AM80</strain>
    </source>
</reference>
<dbReference type="PANTHER" id="PTHR12612">
    <property type="entry name" value="NUCLEAR TRANSPORT FACTOR 2"/>
    <property type="match status" value="1"/>
</dbReference>
<dbReference type="RefSeq" id="XP_029234755.1">
    <property type="nucleotide sequence ID" value="XM_029385384.1"/>
</dbReference>
<protein>
    <recommendedName>
        <fullName evidence="3">NTF2 domain-containing protein</fullName>
    </recommendedName>
</protein>
<keyword evidence="1" id="KW-0175">Coiled coil</keyword>
<dbReference type="InterPro" id="IPR045875">
    <property type="entry name" value="NTF2"/>
</dbReference>
<accession>A0A422MZN2</accession>
<dbReference type="Gene3D" id="3.10.450.50">
    <property type="match status" value="1"/>
</dbReference>
<feature type="compositionally biased region" description="Basic and acidic residues" evidence="2">
    <location>
        <begin position="346"/>
        <end position="360"/>
    </location>
</feature>
<comment type="caution">
    <text evidence="4">The sequence shown here is derived from an EMBL/GenBank/DDBJ whole genome shotgun (WGS) entry which is preliminary data.</text>
</comment>
<dbReference type="OMA" id="YDERSYM"/>
<evidence type="ECO:0000313" key="4">
    <source>
        <dbReference type="EMBL" id="RNE98647.1"/>
    </source>
</evidence>
<feature type="compositionally biased region" description="Basic and acidic residues" evidence="2">
    <location>
        <begin position="228"/>
        <end position="251"/>
    </location>
</feature>
<evidence type="ECO:0000256" key="2">
    <source>
        <dbReference type="SAM" id="MobiDB-lite"/>
    </source>
</evidence>
<dbReference type="GeneID" id="40332574"/>